<comment type="similarity">
    <text evidence="2 10">Belongs to the mitochondrial carrier (TC 2.A.29) family.</text>
</comment>
<evidence type="ECO:0000256" key="4">
    <source>
        <dbReference type="ARBA" id="ARBA00022692"/>
    </source>
</evidence>
<gene>
    <name evidence="11" type="ORF">COHA_009267</name>
</gene>
<evidence type="ECO:0000256" key="8">
    <source>
        <dbReference type="ARBA" id="ARBA00023136"/>
    </source>
</evidence>
<dbReference type="SUPFAM" id="SSF103506">
    <property type="entry name" value="Mitochondrial carrier"/>
    <property type="match status" value="1"/>
</dbReference>
<protein>
    <submittedName>
        <fullName evidence="11">Uncharacterized protein</fullName>
    </submittedName>
</protein>
<dbReference type="Proteomes" id="UP001205105">
    <property type="component" value="Unassembled WGS sequence"/>
</dbReference>
<evidence type="ECO:0000256" key="9">
    <source>
        <dbReference type="PROSITE-ProRule" id="PRU00282"/>
    </source>
</evidence>
<evidence type="ECO:0000313" key="12">
    <source>
        <dbReference type="Proteomes" id="UP001205105"/>
    </source>
</evidence>
<dbReference type="Gene3D" id="1.50.40.10">
    <property type="entry name" value="Mitochondrial carrier domain"/>
    <property type="match status" value="1"/>
</dbReference>
<evidence type="ECO:0000256" key="7">
    <source>
        <dbReference type="ARBA" id="ARBA00023128"/>
    </source>
</evidence>
<keyword evidence="12" id="KW-1185">Reference proteome</keyword>
<dbReference type="InterPro" id="IPR023395">
    <property type="entry name" value="MCP_dom_sf"/>
</dbReference>
<dbReference type="EMBL" id="JADXDR010000170">
    <property type="protein sequence ID" value="KAI7836935.1"/>
    <property type="molecule type" value="Genomic_DNA"/>
</dbReference>
<comment type="subcellular location">
    <subcellularLocation>
        <location evidence="1">Mitochondrion membrane</location>
        <topology evidence="1">Multi-pass membrane protein</topology>
    </subcellularLocation>
</comment>
<organism evidence="11 12">
    <name type="scientific">Chlorella ohadii</name>
    <dbReference type="NCBI Taxonomy" id="2649997"/>
    <lineage>
        <taxon>Eukaryota</taxon>
        <taxon>Viridiplantae</taxon>
        <taxon>Chlorophyta</taxon>
        <taxon>core chlorophytes</taxon>
        <taxon>Trebouxiophyceae</taxon>
        <taxon>Chlorellales</taxon>
        <taxon>Chlorellaceae</taxon>
        <taxon>Chlorella clade</taxon>
        <taxon>Chlorella</taxon>
    </lineage>
</organism>
<keyword evidence="3 10" id="KW-0813">Transport</keyword>
<sequence>MEEVRMPAVPEIVPPAAAAAAVPAVTAAPSGFVKFAKDSFAGTVGGIAVTMVGHPFDTVKVRLQTQPTTNPIYSGAIDCFRKTLQWEGVPGLYKGVTSPLAGQMFFRATLFSAFGASKRWLATNPDGSTRQLTSADFFKAGFITGAAAAFAESPIDFYKSQIQVQIIRAKSDPAYKPPYTNVLDCVKSTLRTSGVRGPFQGLSATLLRNAPANSVYLGSFEVLKNRAAAHYGCEIKDLSAPVVMGAGATGGILYWLAIFPVDVVKSAMMTDSIDPAHRKYPSIPVAVRKLWAEGGVSRFYRGFSPCLMRAAPANAVMLFTVDKVTHLLNE</sequence>
<evidence type="ECO:0000256" key="6">
    <source>
        <dbReference type="ARBA" id="ARBA00022989"/>
    </source>
</evidence>
<accession>A0AAD5DF78</accession>
<dbReference type="PROSITE" id="PS50920">
    <property type="entry name" value="SOLCAR"/>
    <property type="match status" value="3"/>
</dbReference>
<dbReference type="InterPro" id="IPR018108">
    <property type="entry name" value="MCP_transmembrane"/>
</dbReference>
<keyword evidence="7" id="KW-0496">Mitochondrion</keyword>
<dbReference type="GO" id="GO:0022857">
    <property type="term" value="F:transmembrane transporter activity"/>
    <property type="evidence" value="ECO:0007669"/>
    <property type="project" value="TreeGrafter"/>
</dbReference>
<keyword evidence="6" id="KW-1133">Transmembrane helix</keyword>
<reference evidence="11" key="1">
    <citation type="submission" date="2020-11" db="EMBL/GenBank/DDBJ databases">
        <title>Chlorella ohadii genome sequencing and assembly.</title>
        <authorList>
            <person name="Murik O."/>
            <person name="Treves H."/>
            <person name="Kedem I."/>
            <person name="Shotland Y."/>
            <person name="Kaplan A."/>
        </authorList>
    </citation>
    <scope>NUCLEOTIDE SEQUENCE</scope>
    <source>
        <strain evidence="11">1</strain>
    </source>
</reference>
<feature type="repeat" description="Solcar" evidence="9">
    <location>
        <begin position="238"/>
        <end position="327"/>
    </location>
</feature>
<dbReference type="InterPro" id="IPR050567">
    <property type="entry name" value="Mitochondrial_Carrier"/>
</dbReference>
<feature type="repeat" description="Solcar" evidence="9">
    <location>
        <begin position="132"/>
        <end position="226"/>
    </location>
</feature>
<feature type="repeat" description="Solcar" evidence="9">
    <location>
        <begin position="33"/>
        <end position="120"/>
    </location>
</feature>
<dbReference type="PANTHER" id="PTHR45624:SF24">
    <property type="entry name" value="MITOCHONDRIAL SUBSTRATE CARRIER FAMILY PROTEIN G"/>
    <property type="match status" value="1"/>
</dbReference>
<evidence type="ECO:0000313" key="11">
    <source>
        <dbReference type="EMBL" id="KAI7836935.1"/>
    </source>
</evidence>
<dbReference type="GO" id="GO:0031966">
    <property type="term" value="C:mitochondrial membrane"/>
    <property type="evidence" value="ECO:0007669"/>
    <property type="project" value="UniProtKB-SubCell"/>
</dbReference>
<dbReference type="PANTHER" id="PTHR45624">
    <property type="entry name" value="MITOCHONDRIAL BASIC AMINO ACIDS TRANSPORTER-RELATED"/>
    <property type="match status" value="1"/>
</dbReference>
<name>A0AAD5DF78_9CHLO</name>
<keyword evidence="8 9" id="KW-0472">Membrane</keyword>
<dbReference type="Pfam" id="PF00153">
    <property type="entry name" value="Mito_carr"/>
    <property type="match status" value="3"/>
</dbReference>
<evidence type="ECO:0000256" key="2">
    <source>
        <dbReference type="ARBA" id="ARBA00006375"/>
    </source>
</evidence>
<evidence type="ECO:0000256" key="1">
    <source>
        <dbReference type="ARBA" id="ARBA00004225"/>
    </source>
</evidence>
<keyword evidence="5" id="KW-0677">Repeat</keyword>
<evidence type="ECO:0000256" key="10">
    <source>
        <dbReference type="RuleBase" id="RU000488"/>
    </source>
</evidence>
<evidence type="ECO:0000256" key="3">
    <source>
        <dbReference type="ARBA" id="ARBA00022448"/>
    </source>
</evidence>
<dbReference type="AlphaFoldDB" id="A0AAD5DF78"/>
<comment type="caution">
    <text evidence="11">The sequence shown here is derived from an EMBL/GenBank/DDBJ whole genome shotgun (WGS) entry which is preliminary data.</text>
</comment>
<proteinExistence type="inferred from homology"/>
<evidence type="ECO:0000256" key="5">
    <source>
        <dbReference type="ARBA" id="ARBA00022737"/>
    </source>
</evidence>
<keyword evidence="4 9" id="KW-0812">Transmembrane</keyword>